<dbReference type="PROSITE" id="PS51257">
    <property type="entry name" value="PROKAR_LIPOPROTEIN"/>
    <property type="match status" value="1"/>
</dbReference>
<accession>A0A918G869</accession>
<organism evidence="2 3">
    <name type="scientific">Actinokineospora fastidiosa</name>
    <dbReference type="NCBI Taxonomy" id="1816"/>
    <lineage>
        <taxon>Bacteria</taxon>
        <taxon>Bacillati</taxon>
        <taxon>Actinomycetota</taxon>
        <taxon>Actinomycetes</taxon>
        <taxon>Pseudonocardiales</taxon>
        <taxon>Pseudonocardiaceae</taxon>
        <taxon>Actinokineospora</taxon>
    </lineage>
</organism>
<dbReference type="PANTHER" id="PTHR34094">
    <property type="match status" value="1"/>
</dbReference>
<sequence>MRVLAGITAAGLAATLATGCGLATREFSESADLGPGVTTVRLAQDAGDVTIRVGATSSVRRTVHYLDEKPGATHRVEGDALILEGCGQNNCWIDYEVVVPQGYRLAGDVASGDVTVEEAESVDLRSSSGDVTVRGVSGAASVEANSGRVDLSDVGENASVLVQSGDVDLRGVAGDASVRSSSGTVTVTGVGGAVDVEATSGDVAIGVAEPVDVRAHATSGRVDVTVPRGRYRVSVEVGSGDIDCDVQHDAAATTAIDLSTSSGDVTVRYA</sequence>
<dbReference type="Proteomes" id="UP000660680">
    <property type="component" value="Unassembled WGS sequence"/>
</dbReference>
<dbReference type="Pfam" id="PF13349">
    <property type="entry name" value="DUF4097"/>
    <property type="match status" value="1"/>
</dbReference>
<keyword evidence="3" id="KW-1185">Reference proteome</keyword>
<protein>
    <recommendedName>
        <fullName evidence="1">DUF4097 domain-containing protein</fullName>
    </recommendedName>
</protein>
<evidence type="ECO:0000313" key="2">
    <source>
        <dbReference type="EMBL" id="GGS20607.1"/>
    </source>
</evidence>
<evidence type="ECO:0000259" key="1">
    <source>
        <dbReference type="Pfam" id="PF13349"/>
    </source>
</evidence>
<dbReference type="AlphaFoldDB" id="A0A918G869"/>
<reference evidence="2" key="2">
    <citation type="submission" date="2020-09" db="EMBL/GenBank/DDBJ databases">
        <authorList>
            <person name="Sun Q."/>
            <person name="Ohkuma M."/>
        </authorList>
    </citation>
    <scope>NUCLEOTIDE SEQUENCE</scope>
    <source>
        <strain evidence="2">JCM 3276</strain>
    </source>
</reference>
<proteinExistence type="predicted"/>
<dbReference type="PANTHER" id="PTHR34094:SF1">
    <property type="entry name" value="PROTEIN FAM185A"/>
    <property type="match status" value="1"/>
</dbReference>
<dbReference type="EMBL" id="BMRB01000001">
    <property type="protein sequence ID" value="GGS20607.1"/>
    <property type="molecule type" value="Genomic_DNA"/>
</dbReference>
<reference evidence="2" key="1">
    <citation type="journal article" date="2014" name="Int. J. Syst. Evol. Microbiol.">
        <title>Complete genome sequence of Corynebacterium casei LMG S-19264T (=DSM 44701T), isolated from a smear-ripened cheese.</title>
        <authorList>
            <consortium name="US DOE Joint Genome Institute (JGI-PGF)"/>
            <person name="Walter F."/>
            <person name="Albersmeier A."/>
            <person name="Kalinowski J."/>
            <person name="Ruckert C."/>
        </authorList>
    </citation>
    <scope>NUCLEOTIDE SEQUENCE</scope>
    <source>
        <strain evidence="2">JCM 3276</strain>
    </source>
</reference>
<feature type="domain" description="DUF4097" evidence="1">
    <location>
        <begin position="96"/>
        <end position="268"/>
    </location>
</feature>
<comment type="caution">
    <text evidence="2">The sequence shown here is derived from an EMBL/GenBank/DDBJ whole genome shotgun (WGS) entry which is preliminary data.</text>
</comment>
<dbReference type="InterPro" id="IPR025164">
    <property type="entry name" value="Toastrack_DUF4097"/>
</dbReference>
<evidence type="ECO:0000313" key="3">
    <source>
        <dbReference type="Proteomes" id="UP000660680"/>
    </source>
</evidence>
<gene>
    <name evidence="2" type="ORF">GCM10010171_11580</name>
</gene>
<name>A0A918G869_9PSEU</name>
<dbReference type="RefSeq" id="WP_189209198.1">
    <property type="nucleotide sequence ID" value="NZ_BMRB01000001.1"/>
</dbReference>